<evidence type="ECO:0000256" key="2">
    <source>
        <dbReference type="ARBA" id="ARBA00023134"/>
    </source>
</evidence>
<gene>
    <name evidence="3" type="ORF">LCGC14_1063770</name>
</gene>
<dbReference type="Gene3D" id="3.40.50.300">
    <property type="entry name" value="P-loop containing nucleotide triphosphate hydrolases"/>
    <property type="match status" value="1"/>
</dbReference>
<evidence type="ECO:0000256" key="1">
    <source>
        <dbReference type="ARBA" id="ARBA00022741"/>
    </source>
</evidence>
<accession>A0A0F9N777</accession>
<dbReference type="AlphaFoldDB" id="A0A0F9N777"/>
<keyword evidence="1" id="KW-0547">Nucleotide-binding</keyword>
<dbReference type="Pfam" id="PF00025">
    <property type="entry name" value="Arf"/>
    <property type="match status" value="1"/>
</dbReference>
<evidence type="ECO:0008006" key="4">
    <source>
        <dbReference type="Google" id="ProtNLM"/>
    </source>
</evidence>
<dbReference type="EMBL" id="LAZR01004533">
    <property type="protein sequence ID" value="KKN07752.1"/>
    <property type="molecule type" value="Genomic_DNA"/>
</dbReference>
<keyword evidence="2" id="KW-0342">GTP-binding</keyword>
<dbReference type="GO" id="GO:0003924">
    <property type="term" value="F:GTPase activity"/>
    <property type="evidence" value="ECO:0007669"/>
    <property type="project" value="InterPro"/>
</dbReference>
<dbReference type="PANTHER" id="PTHR42708">
    <property type="entry name" value="ATP/GTP-BINDING PROTEIN-RELATED"/>
    <property type="match status" value="1"/>
</dbReference>
<dbReference type="InterPro" id="IPR006689">
    <property type="entry name" value="Small_GTPase_ARF/SAR"/>
</dbReference>
<dbReference type="SUPFAM" id="SSF52540">
    <property type="entry name" value="P-loop containing nucleoside triphosphate hydrolases"/>
    <property type="match status" value="1"/>
</dbReference>
<proteinExistence type="predicted"/>
<dbReference type="CDD" id="cd00882">
    <property type="entry name" value="Ras_like_GTPase"/>
    <property type="match status" value="1"/>
</dbReference>
<dbReference type="InterPro" id="IPR052705">
    <property type="entry name" value="Gliding_Motility_GTPase"/>
</dbReference>
<organism evidence="3">
    <name type="scientific">marine sediment metagenome</name>
    <dbReference type="NCBI Taxonomy" id="412755"/>
    <lineage>
        <taxon>unclassified sequences</taxon>
        <taxon>metagenomes</taxon>
        <taxon>ecological metagenomes</taxon>
    </lineage>
</organism>
<reference evidence="3" key="1">
    <citation type="journal article" date="2015" name="Nature">
        <title>Complex archaea that bridge the gap between prokaryotes and eukaryotes.</title>
        <authorList>
            <person name="Spang A."/>
            <person name="Saw J.H."/>
            <person name="Jorgensen S.L."/>
            <person name="Zaremba-Niedzwiedzka K."/>
            <person name="Martijn J."/>
            <person name="Lind A.E."/>
            <person name="van Eijk R."/>
            <person name="Schleper C."/>
            <person name="Guy L."/>
            <person name="Ettema T.J."/>
        </authorList>
    </citation>
    <scope>NUCLEOTIDE SEQUENCE</scope>
</reference>
<evidence type="ECO:0000313" key="3">
    <source>
        <dbReference type="EMBL" id="KKN07752.1"/>
    </source>
</evidence>
<protein>
    <recommendedName>
        <fullName evidence="4">GTPase domain-containing protein</fullName>
    </recommendedName>
</protein>
<comment type="caution">
    <text evidence="3">The sequence shown here is derived from an EMBL/GenBank/DDBJ whole genome shotgun (WGS) entry which is preliminary data.</text>
</comment>
<dbReference type="InterPro" id="IPR027417">
    <property type="entry name" value="P-loop_NTPase"/>
</dbReference>
<sequence length="198" mass="22707">MIFDYDNKTIQVKVVYYGPAMSGETTTVKQLFSYFDKGDSVESIDSSVGRTLFFDFGVLEFKGTVWGVKFLVYSATGQNFYASTRPATLNGVDGIIFVVDSQRESLEHNIRSWNELKILFREEFYDIPVVISLNKDDLQSLDKLEARDIMSYVYYEKFKNFSLNKTIATEGVGVLEAFQKLIRFIFPQLNITFAAVKH</sequence>
<dbReference type="GO" id="GO:0005525">
    <property type="term" value="F:GTP binding"/>
    <property type="evidence" value="ECO:0007669"/>
    <property type="project" value="UniProtKB-KW"/>
</dbReference>
<dbReference type="PANTHER" id="PTHR42708:SF1">
    <property type="entry name" value="GLIDING MOTILITY PROTEIN MGLA"/>
    <property type="match status" value="1"/>
</dbReference>
<name>A0A0F9N777_9ZZZZ</name>